<comment type="caution">
    <text evidence="2">The sequence shown here is derived from an EMBL/GenBank/DDBJ whole genome shotgun (WGS) entry which is preliminary data.</text>
</comment>
<organism evidence="2 3">
    <name type="scientific">Rhizobium leguminosarum</name>
    <dbReference type="NCBI Taxonomy" id="384"/>
    <lineage>
        <taxon>Bacteria</taxon>
        <taxon>Pseudomonadati</taxon>
        <taxon>Pseudomonadota</taxon>
        <taxon>Alphaproteobacteria</taxon>
        <taxon>Hyphomicrobiales</taxon>
        <taxon>Rhizobiaceae</taxon>
        <taxon>Rhizobium/Agrobacterium group</taxon>
        <taxon>Rhizobium</taxon>
    </lineage>
</organism>
<dbReference type="RefSeq" id="WP_164046884.1">
    <property type="nucleotide sequence ID" value="NZ_WUFV01000005.1"/>
</dbReference>
<sequence>MKIKIKRKFKLETATSRRCFGNRQMERGRHHQQPNISVPGYSRKTASDRMSPSFFEWLEPQGGQASRQVDQSKSKAFQIVLKGFPNGRSKGTARQTLDPALTKSAHEERRYRTQSHASQALPAFSPFHSVKKNPGGSRGQA</sequence>
<dbReference type="EMBL" id="WUFV01000005">
    <property type="protein sequence ID" value="NEK15696.1"/>
    <property type="molecule type" value="Genomic_DNA"/>
</dbReference>
<evidence type="ECO:0000256" key="1">
    <source>
        <dbReference type="SAM" id="MobiDB-lite"/>
    </source>
</evidence>
<feature type="region of interest" description="Disordered" evidence="1">
    <location>
        <begin position="83"/>
        <end position="141"/>
    </location>
</feature>
<evidence type="ECO:0000313" key="2">
    <source>
        <dbReference type="EMBL" id="NEK15696.1"/>
    </source>
</evidence>
<accession>A0A7K3VEY6</accession>
<name>A0A7K3VEY6_RHILE</name>
<reference evidence="2 3" key="1">
    <citation type="submission" date="2019-12" db="EMBL/GenBank/DDBJ databases">
        <title>Rhizobium genotypes associated with high levels of biological nitrogen fixation by grain legumes in a temperate-maritime cropping system.</title>
        <authorList>
            <person name="Maluk M."/>
            <person name="Francesc Ferrando Molina F."/>
            <person name="Lopez Del Egido L."/>
            <person name="Lafos M."/>
            <person name="Langarica-Fuentes A."/>
            <person name="Gebre Yohannes G."/>
            <person name="Young M.W."/>
            <person name="Martin P."/>
            <person name="Gantlett R."/>
            <person name="Kenicer G."/>
            <person name="Hawes C."/>
            <person name="Begg G.S."/>
            <person name="Quilliam R.S."/>
            <person name="Squire G.R."/>
            <person name="Poole P.S."/>
            <person name="Young P.W."/>
            <person name="Iannetta P.M."/>
            <person name="James E.K."/>
        </authorList>
    </citation>
    <scope>NUCLEOTIDE SEQUENCE [LARGE SCALE GENOMIC DNA]</scope>
    <source>
        <strain evidence="2 3">JHI54</strain>
    </source>
</reference>
<evidence type="ECO:0000313" key="3">
    <source>
        <dbReference type="Proteomes" id="UP000471705"/>
    </source>
</evidence>
<dbReference type="Proteomes" id="UP000471705">
    <property type="component" value="Unassembled WGS sequence"/>
</dbReference>
<proteinExistence type="predicted"/>
<dbReference type="AlphaFoldDB" id="A0A7K3VEY6"/>
<gene>
    <name evidence="2" type="ORF">GR257_12620</name>
</gene>
<feature type="region of interest" description="Disordered" evidence="1">
    <location>
        <begin position="19"/>
        <end position="47"/>
    </location>
</feature>
<protein>
    <submittedName>
        <fullName evidence="2">Uncharacterized protein</fullName>
    </submittedName>
</protein>